<comment type="subcellular location">
    <subcellularLocation>
        <location evidence="11">Cytoplasm</location>
    </subcellularLocation>
</comment>
<dbReference type="GO" id="GO:0008270">
    <property type="term" value="F:zinc ion binding"/>
    <property type="evidence" value="ECO:0007669"/>
    <property type="project" value="UniProtKB-UniRule"/>
</dbReference>
<comment type="catalytic activity">
    <reaction evidence="11">
        <text>tRNA(Ala) + L-alanine + ATP = L-alanyl-tRNA(Ala) + AMP + diphosphate</text>
        <dbReference type="Rhea" id="RHEA:12540"/>
        <dbReference type="Rhea" id="RHEA-COMP:9657"/>
        <dbReference type="Rhea" id="RHEA-COMP:9923"/>
        <dbReference type="ChEBI" id="CHEBI:30616"/>
        <dbReference type="ChEBI" id="CHEBI:33019"/>
        <dbReference type="ChEBI" id="CHEBI:57972"/>
        <dbReference type="ChEBI" id="CHEBI:78442"/>
        <dbReference type="ChEBI" id="CHEBI:78497"/>
        <dbReference type="ChEBI" id="CHEBI:456215"/>
        <dbReference type="EC" id="6.1.1.7"/>
    </reaction>
</comment>
<keyword evidence="4 11" id="KW-0479">Metal-binding</keyword>
<keyword evidence="8 11" id="KW-0694">RNA-binding</keyword>
<dbReference type="GO" id="GO:0005524">
    <property type="term" value="F:ATP binding"/>
    <property type="evidence" value="ECO:0007669"/>
    <property type="project" value="UniProtKB-UniRule"/>
</dbReference>
<name>A0A518KDP0_9BACT</name>
<feature type="binding site" evidence="11">
    <location>
        <position position="679"/>
    </location>
    <ligand>
        <name>Zn(2+)</name>
        <dbReference type="ChEBI" id="CHEBI:29105"/>
    </ligand>
</feature>
<dbReference type="InterPro" id="IPR009000">
    <property type="entry name" value="Transl_B-barrel_sf"/>
</dbReference>
<dbReference type="PRINTS" id="PR00980">
    <property type="entry name" value="TRNASYNTHALA"/>
</dbReference>
<dbReference type="Gene3D" id="3.30.930.10">
    <property type="entry name" value="Bira Bifunctional Protein, Domain 2"/>
    <property type="match status" value="1"/>
</dbReference>
<dbReference type="SUPFAM" id="SSF101353">
    <property type="entry name" value="Putative anticodon-binding domain of alanyl-tRNA synthetase (AlaRS)"/>
    <property type="match status" value="1"/>
</dbReference>
<keyword evidence="11" id="KW-0963">Cytoplasm</keyword>
<accession>A0A518KDP0</accession>
<dbReference type="GO" id="GO:0000049">
    <property type="term" value="F:tRNA binding"/>
    <property type="evidence" value="ECO:0007669"/>
    <property type="project" value="UniProtKB-KW"/>
</dbReference>
<evidence type="ECO:0000256" key="8">
    <source>
        <dbReference type="ARBA" id="ARBA00022884"/>
    </source>
</evidence>
<evidence type="ECO:0000256" key="6">
    <source>
        <dbReference type="ARBA" id="ARBA00022833"/>
    </source>
</evidence>
<dbReference type="Gene3D" id="3.10.310.40">
    <property type="match status" value="1"/>
</dbReference>
<comment type="domain">
    <text evidence="11">Consists of three domains; the N-terminal catalytic domain, the editing domain and the C-terminal C-Ala domain. The editing domain removes incorrectly charged amino acids, while the C-Ala domain, along with tRNA(Ala), serves as a bridge to cooperatively bring together the editing and aminoacylation centers thus stimulating deacylation of misacylated tRNAs.</text>
</comment>
<dbReference type="RefSeq" id="WP_145116096.1">
    <property type="nucleotide sequence ID" value="NZ_CP036349.1"/>
</dbReference>
<dbReference type="InterPro" id="IPR012947">
    <property type="entry name" value="tRNA_SAD"/>
</dbReference>
<dbReference type="SUPFAM" id="SSF55186">
    <property type="entry name" value="ThrRS/AlaRS common domain"/>
    <property type="match status" value="1"/>
</dbReference>
<proteinExistence type="inferred from homology"/>
<dbReference type="SUPFAM" id="SSF50447">
    <property type="entry name" value="Translation proteins"/>
    <property type="match status" value="1"/>
</dbReference>
<dbReference type="InterPro" id="IPR003156">
    <property type="entry name" value="DHHA1_dom"/>
</dbReference>
<dbReference type="AlphaFoldDB" id="A0A518KDP0"/>
<dbReference type="GO" id="GO:0006419">
    <property type="term" value="P:alanyl-tRNA aminoacylation"/>
    <property type="evidence" value="ECO:0007669"/>
    <property type="project" value="UniProtKB-UniRule"/>
</dbReference>
<evidence type="ECO:0000313" key="14">
    <source>
        <dbReference type="Proteomes" id="UP000316426"/>
    </source>
</evidence>
<feature type="domain" description="Alanyl-transfer RNA synthetases family profile" evidence="12">
    <location>
        <begin position="1"/>
        <end position="718"/>
    </location>
</feature>
<dbReference type="KEGG" id="bmei:Spa11_41300"/>
<comment type="function">
    <text evidence="11">Catalyzes the attachment of alanine to tRNA(Ala) in a two-step reaction: alanine is first activated by ATP to form Ala-AMP and then transferred to the acceptor end of tRNA(Ala). Also edits incorrectly charged Ser-tRNA(Ala) and Gly-tRNA(Ala) via its editing domain.</text>
</comment>
<dbReference type="InterPro" id="IPR045864">
    <property type="entry name" value="aa-tRNA-synth_II/BPL/LPL"/>
</dbReference>
<dbReference type="FunFam" id="3.30.980.10:FF:000004">
    <property type="entry name" value="Alanine--tRNA ligase, cytoplasmic"/>
    <property type="match status" value="1"/>
</dbReference>
<dbReference type="InterPro" id="IPR018164">
    <property type="entry name" value="Ala-tRNA-synth_IIc_N"/>
</dbReference>
<evidence type="ECO:0000256" key="10">
    <source>
        <dbReference type="ARBA" id="ARBA00023146"/>
    </source>
</evidence>
<evidence type="ECO:0000256" key="3">
    <source>
        <dbReference type="ARBA" id="ARBA00022598"/>
    </source>
</evidence>
<dbReference type="InterPro" id="IPR018162">
    <property type="entry name" value="Ala-tRNA-ligase_IIc_anticod-bd"/>
</dbReference>
<dbReference type="InterPro" id="IPR018163">
    <property type="entry name" value="Thr/Ala-tRNA-synth_IIc_edit"/>
</dbReference>
<keyword evidence="3 11" id="KW-0436">Ligase</keyword>
<dbReference type="FunFam" id="3.30.54.20:FF:000001">
    <property type="entry name" value="Alanine--tRNA ligase"/>
    <property type="match status" value="1"/>
</dbReference>
<comment type="cofactor">
    <cofactor evidence="11">
        <name>Zn(2+)</name>
        <dbReference type="ChEBI" id="CHEBI:29105"/>
    </cofactor>
    <text evidence="11">Binds 1 zinc ion per subunit.</text>
</comment>
<evidence type="ECO:0000256" key="2">
    <source>
        <dbReference type="ARBA" id="ARBA00022555"/>
    </source>
</evidence>
<evidence type="ECO:0000256" key="9">
    <source>
        <dbReference type="ARBA" id="ARBA00022917"/>
    </source>
</evidence>
<dbReference type="Proteomes" id="UP000316426">
    <property type="component" value="Chromosome"/>
</dbReference>
<dbReference type="InterPro" id="IPR023033">
    <property type="entry name" value="Ala_tRNA_ligase_euk/bac"/>
</dbReference>
<comment type="similarity">
    <text evidence="1 11">Belongs to the class-II aminoacyl-tRNA synthetase family.</text>
</comment>
<dbReference type="InterPro" id="IPR018165">
    <property type="entry name" value="Ala-tRNA-synth_IIc_core"/>
</dbReference>
<dbReference type="Gene3D" id="3.30.980.10">
    <property type="entry name" value="Threonyl-trna Synthetase, Chain A, domain 2"/>
    <property type="match status" value="1"/>
</dbReference>
<keyword evidence="9 11" id="KW-0648">Protein biosynthesis</keyword>
<dbReference type="SUPFAM" id="SSF55681">
    <property type="entry name" value="Class II aaRS and biotin synthetases"/>
    <property type="match status" value="1"/>
</dbReference>
<feature type="binding site" evidence="11">
    <location>
        <position position="675"/>
    </location>
    <ligand>
        <name>Zn(2+)</name>
        <dbReference type="ChEBI" id="CHEBI:29105"/>
    </ligand>
</feature>
<keyword evidence="10 11" id="KW-0030">Aminoacyl-tRNA synthetase</keyword>
<dbReference type="PROSITE" id="PS50860">
    <property type="entry name" value="AA_TRNA_LIGASE_II_ALA"/>
    <property type="match status" value="1"/>
</dbReference>
<evidence type="ECO:0000259" key="12">
    <source>
        <dbReference type="PROSITE" id="PS50860"/>
    </source>
</evidence>
<keyword evidence="7 11" id="KW-0067">ATP-binding</keyword>
<keyword evidence="6 11" id="KW-0862">Zinc</keyword>
<dbReference type="HAMAP" id="MF_00036_B">
    <property type="entry name" value="Ala_tRNA_synth_B"/>
    <property type="match status" value="1"/>
</dbReference>
<feature type="binding site" evidence="11">
    <location>
        <position position="571"/>
    </location>
    <ligand>
        <name>Zn(2+)</name>
        <dbReference type="ChEBI" id="CHEBI:29105"/>
    </ligand>
</feature>
<evidence type="ECO:0000313" key="13">
    <source>
        <dbReference type="EMBL" id="QDV75907.1"/>
    </source>
</evidence>
<dbReference type="GO" id="GO:0002161">
    <property type="term" value="F:aminoacyl-tRNA deacylase activity"/>
    <property type="evidence" value="ECO:0007669"/>
    <property type="project" value="TreeGrafter"/>
</dbReference>
<evidence type="ECO:0000256" key="7">
    <source>
        <dbReference type="ARBA" id="ARBA00022840"/>
    </source>
</evidence>
<dbReference type="InterPro" id="IPR002318">
    <property type="entry name" value="Ala-tRNA-lgiase_IIc"/>
</dbReference>
<dbReference type="PANTHER" id="PTHR11777:SF9">
    <property type="entry name" value="ALANINE--TRNA LIGASE, CYTOPLASMIC"/>
    <property type="match status" value="1"/>
</dbReference>
<dbReference type="FunFam" id="2.40.30.130:FF:000001">
    <property type="entry name" value="Alanine--tRNA ligase"/>
    <property type="match status" value="1"/>
</dbReference>
<dbReference type="CDD" id="cd00673">
    <property type="entry name" value="AlaRS_core"/>
    <property type="match status" value="1"/>
</dbReference>
<keyword evidence="5 11" id="KW-0547">Nucleotide-binding</keyword>
<feature type="binding site" evidence="11">
    <location>
        <position position="567"/>
    </location>
    <ligand>
        <name>Zn(2+)</name>
        <dbReference type="ChEBI" id="CHEBI:29105"/>
    </ligand>
</feature>
<evidence type="ECO:0000256" key="1">
    <source>
        <dbReference type="ARBA" id="ARBA00008226"/>
    </source>
</evidence>
<dbReference type="NCBIfam" id="TIGR00344">
    <property type="entry name" value="alaS"/>
    <property type="match status" value="1"/>
</dbReference>
<protein>
    <recommendedName>
        <fullName evidence="11">Alanine--tRNA ligase</fullName>
        <ecNumber evidence="11">6.1.1.7</ecNumber>
    </recommendedName>
    <alternativeName>
        <fullName evidence="11">Alanyl-tRNA synthetase</fullName>
        <shortName evidence="11">AlaRS</shortName>
    </alternativeName>
</protein>
<keyword evidence="2 11" id="KW-0820">tRNA-binding</keyword>
<dbReference type="Pfam" id="PF01411">
    <property type="entry name" value="tRNA-synt_2c"/>
    <property type="match status" value="1"/>
</dbReference>
<dbReference type="Pfam" id="PF02272">
    <property type="entry name" value="DHHA1"/>
    <property type="match status" value="1"/>
</dbReference>
<dbReference type="InterPro" id="IPR050058">
    <property type="entry name" value="Ala-tRNA_ligase"/>
</dbReference>
<dbReference type="PANTHER" id="PTHR11777">
    <property type="entry name" value="ALANYL-TRNA SYNTHETASE"/>
    <property type="match status" value="1"/>
</dbReference>
<sequence>MKTDELREKYLAFFESKGHTRVASDVLVPTWDPSVLFTPAGMNQFKDHFLGKVKLEYTRAATCQKCLRTGDIDNVGRTPRHHTFFEMLGNFSFGDYFKRDAIHWAWEFLTDKRWLGLPSAQLSVTVYKDDKEAAKIWNEEIGLPMSRISFEEEDENFWPASAPSQGPDGVCGPCSEIYYTAPLAEGGFAEPLEIWNLVFTQFNRVGDPPNNLQPLPSKNIDTGMGLERTAAVLQGVPTNYHIDSLFPLVQAAAEVCGAKYELTSEDGRRLRRIADHVRACTFAVHENVYPGPNKEKYVVKRLLRRAVLDGHQIGVHEPFLHKLVPMVAELTKSVYPELLETSKRVADVIQKEESNFFGTIDGGLNRIERVFDDMRQGNRTTVDGGVAAELYQTFGVPPELFESLAAEHNLAFDWDGYKRAMEGHSEASGKLVHTVMGAKGPIDSLKQAVHSTKFLGYDKTEADVTVVGIVAGVAPDDRLCDTMEEIGHENPVRLVLDQTPFYGESGGQVGDIGVIKGDGFEFTVQDTQKDGNLFVHLGHLKSGVVREGVKAKAIVDTSRRDAIRRAHSATHLLHWALQKTLGSHAQQQGSKVDADWLRFDFTNLSAVEPEQLATIEADVEACVAAAGAVQCETLPLADARKQGAMMLFGEKYPDPVRMVSMGPLADGSSFSRELCGGTHLTSTGQVGVFELLSEEGVSAGTRRITALTGERAEANRKEVEAALAETAKTLGVQQETVVEAVGRLLARQRVLKKKLSGGGAVKAEEAQLRGAKLDTYAKRRAALMDAARQLSVAPAEVAPRCAALMAEIEKLEAQVKQRDAAGPLDADSLLAKAEVINGVTILIAETPGVAAPLMRQLIDAVRQKTQPAAVLLASAEGDDKVTLIAGITKDLQDRGVSAGKWIGPVAKAVGGGGGGRPDLAQAGGKDPSKIAEAILTARETIVPMLGA</sequence>
<evidence type="ECO:0000256" key="5">
    <source>
        <dbReference type="ARBA" id="ARBA00022741"/>
    </source>
</evidence>
<dbReference type="EC" id="6.1.1.7" evidence="11"/>
<dbReference type="SMART" id="SM00863">
    <property type="entry name" value="tRNA_SAD"/>
    <property type="match status" value="1"/>
</dbReference>
<dbReference type="EMBL" id="CP036349">
    <property type="protein sequence ID" value="QDV75907.1"/>
    <property type="molecule type" value="Genomic_DNA"/>
</dbReference>
<dbReference type="FunFam" id="3.10.310.40:FF:000001">
    <property type="entry name" value="Alanine--tRNA ligase"/>
    <property type="match status" value="1"/>
</dbReference>
<dbReference type="Gene3D" id="2.40.30.130">
    <property type="match status" value="1"/>
</dbReference>
<keyword evidence="14" id="KW-1185">Reference proteome</keyword>
<evidence type="ECO:0000256" key="4">
    <source>
        <dbReference type="ARBA" id="ARBA00022723"/>
    </source>
</evidence>
<organism evidence="13 14">
    <name type="scientific">Botrimarina mediterranea</name>
    <dbReference type="NCBI Taxonomy" id="2528022"/>
    <lineage>
        <taxon>Bacteria</taxon>
        <taxon>Pseudomonadati</taxon>
        <taxon>Planctomycetota</taxon>
        <taxon>Planctomycetia</taxon>
        <taxon>Pirellulales</taxon>
        <taxon>Lacipirellulaceae</taxon>
        <taxon>Botrimarina</taxon>
    </lineage>
</organism>
<evidence type="ECO:0000256" key="11">
    <source>
        <dbReference type="HAMAP-Rule" id="MF_00036"/>
    </source>
</evidence>
<gene>
    <name evidence="11 13" type="primary">alaS</name>
    <name evidence="13" type="ORF">Spa11_41300</name>
</gene>
<reference evidence="13 14" key="1">
    <citation type="submission" date="2019-02" db="EMBL/GenBank/DDBJ databases">
        <title>Deep-cultivation of Planctomycetes and their phenomic and genomic characterization uncovers novel biology.</title>
        <authorList>
            <person name="Wiegand S."/>
            <person name="Jogler M."/>
            <person name="Boedeker C."/>
            <person name="Pinto D."/>
            <person name="Vollmers J."/>
            <person name="Rivas-Marin E."/>
            <person name="Kohn T."/>
            <person name="Peeters S.H."/>
            <person name="Heuer A."/>
            <person name="Rast P."/>
            <person name="Oberbeckmann S."/>
            <person name="Bunk B."/>
            <person name="Jeske O."/>
            <person name="Meyerdierks A."/>
            <person name="Storesund J.E."/>
            <person name="Kallscheuer N."/>
            <person name="Luecker S."/>
            <person name="Lage O.M."/>
            <person name="Pohl T."/>
            <person name="Merkel B.J."/>
            <person name="Hornburger P."/>
            <person name="Mueller R.-W."/>
            <person name="Bruemmer F."/>
            <person name="Labrenz M."/>
            <person name="Spormann A.M."/>
            <person name="Op den Camp H."/>
            <person name="Overmann J."/>
            <person name="Amann R."/>
            <person name="Jetten M.S.M."/>
            <person name="Mascher T."/>
            <person name="Medema M.H."/>
            <person name="Devos D.P."/>
            <person name="Kaster A.-K."/>
            <person name="Ovreas L."/>
            <person name="Rohde M."/>
            <person name="Galperin M.Y."/>
            <person name="Jogler C."/>
        </authorList>
    </citation>
    <scope>NUCLEOTIDE SEQUENCE [LARGE SCALE GENOMIC DNA]</scope>
    <source>
        <strain evidence="13 14">Spa11</strain>
    </source>
</reference>
<dbReference type="Pfam" id="PF07973">
    <property type="entry name" value="tRNA_SAD"/>
    <property type="match status" value="1"/>
</dbReference>
<dbReference type="GO" id="GO:0005829">
    <property type="term" value="C:cytosol"/>
    <property type="evidence" value="ECO:0007669"/>
    <property type="project" value="TreeGrafter"/>
</dbReference>
<dbReference type="Gene3D" id="3.30.54.20">
    <property type="match status" value="1"/>
</dbReference>
<dbReference type="GO" id="GO:0004813">
    <property type="term" value="F:alanine-tRNA ligase activity"/>
    <property type="evidence" value="ECO:0007669"/>
    <property type="project" value="UniProtKB-UniRule"/>
</dbReference>